<evidence type="ECO:0000313" key="1">
    <source>
        <dbReference type="EMBL" id="MDA3627003.1"/>
    </source>
</evidence>
<sequence length="57" mass="5850">MSVPPAVPEPRVIAGDGPAVEGELFSESPDRAFGELAEKLAADICRSLGVPGSETIL</sequence>
<accession>A0ABT4UZK4</accession>
<keyword evidence="2" id="KW-1185">Reference proteome</keyword>
<comment type="caution">
    <text evidence="1">The sequence shown here is derived from an EMBL/GenBank/DDBJ whole genome shotgun (WGS) entry which is preliminary data.</text>
</comment>
<dbReference type="EMBL" id="JAQGLA010000022">
    <property type="protein sequence ID" value="MDA3627003.1"/>
    <property type="molecule type" value="Genomic_DNA"/>
</dbReference>
<protein>
    <submittedName>
        <fullName evidence="1">Uncharacterized protein</fullName>
    </submittedName>
</protein>
<gene>
    <name evidence="1" type="ORF">OU415_16280</name>
</gene>
<dbReference type="Proteomes" id="UP001210380">
    <property type="component" value="Unassembled WGS sequence"/>
</dbReference>
<reference evidence="1 2" key="1">
    <citation type="submission" date="2022-11" db="EMBL/GenBank/DDBJ databases">
        <title>Draft genome sequence of Saccharopolyspora sp. WRP15-2 isolated from rhizosphere soils of wild rice in Thailand.</title>
        <authorList>
            <person name="Duangmal K."/>
            <person name="Kammanee S."/>
            <person name="Muangham S."/>
        </authorList>
    </citation>
    <scope>NUCLEOTIDE SEQUENCE [LARGE SCALE GENOMIC DNA]</scope>
    <source>
        <strain evidence="1 2">WRP15-2</strain>
    </source>
</reference>
<proteinExistence type="predicted"/>
<evidence type="ECO:0000313" key="2">
    <source>
        <dbReference type="Proteomes" id="UP001210380"/>
    </source>
</evidence>
<organism evidence="1 2">
    <name type="scientific">Saccharopolyspora oryzae</name>
    <dbReference type="NCBI Taxonomy" id="2997343"/>
    <lineage>
        <taxon>Bacteria</taxon>
        <taxon>Bacillati</taxon>
        <taxon>Actinomycetota</taxon>
        <taxon>Actinomycetes</taxon>
        <taxon>Pseudonocardiales</taxon>
        <taxon>Pseudonocardiaceae</taxon>
        <taxon>Saccharopolyspora</taxon>
    </lineage>
</organism>
<name>A0ABT4UZK4_9PSEU</name>
<dbReference type="RefSeq" id="WP_270949634.1">
    <property type="nucleotide sequence ID" value="NZ_JAQGLA010000022.1"/>
</dbReference>